<evidence type="ECO:0000313" key="2">
    <source>
        <dbReference type="EMBL" id="GHH38705.1"/>
    </source>
</evidence>
<dbReference type="PANTHER" id="PTHR34309:SF1">
    <property type="entry name" value="PROTEIN GLCG"/>
    <property type="match status" value="1"/>
</dbReference>
<name>A0ABQ3MIG8_9PSEU</name>
<organism evidence="2 3">
    <name type="scientific">Amycolatopsis oliviviridis</name>
    <dbReference type="NCBI Taxonomy" id="1471590"/>
    <lineage>
        <taxon>Bacteria</taxon>
        <taxon>Bacillati</taxon>
        <taxon>Actinomycetota</taxon>
        <taxon>Actinomycetes</taxon>
        <taxon>Pseudonocardiales</taxon>
        <taxon>Pseudonocardiaceae</taxon>
        <taxon>Amycolatopsis</taxon>
    </lineage>
</organism>
<dbReference type="SUPFAM" id="SSF143744">
    <property type="entry name" value="GlcG-like"/>
    <property type="match status" value="1"/>
</dbReference>
<feature type="region of interest" description="Disordered" evidence="1">
    <location>
        <begin position="72"/>
        <end position="106"/>
    </location>
</feature>
<dbReference type="PANTHER" id="PTHR34309">
    <property type="entry name" value="SLR1406 PROTEIN"/>
    <property type="match status" value="1"/>
</dbReference>
<reference evidence="3" key="1">
    <citation type="journal article" date="2019" name="Int. J. Syst. Evol. Microbiol.">
        <title>The Global Catalogue of Microorganisms (GCM) 10K type strain sequencing project: providing services to taxonomists for standard genome sequencing and annotation.</title>
        <authorList>
            <consortium name="The Broad Institute Genomics Platform"/>
            <consortium name="The Broad Institute Genome Sequencing Center for Infectious Disease"/>
            <person name="Wu L."/>
            <person name="Ma J."/>
        </authorList>
    </citation>
    <scope>NUCLEOTIDE SEQUENCE [LARGE SCALE GENOMIC DNA]</scope>
    <source>
        <strain evidence="3">CGMCC 4.7683</strain>
    </source>
</reference>
<accession>A0ABQ3MIG8</accession>
<evidence type="ECO:0000256" key="1">
    <source>
        <dbReference type="SAM" id="MobiDB-lite"/>
    </source>
</evidence>
<evidence type="ECO:0000313" key="3">
    <source>
        <dbReference type="Proteomes" id="UP000635387"/>
    </source>
</evidence>
<dbReference type="InterPro" id="IPR038084">
    <property type="entry name" value="PduO/GlcC-like_sf"/>
</dbReference>
<evidence type="ECO:0008006" key="4">
    <source>
        <dbReference type="Google" id="ProtNLM"/>
    </source>
</evidence>
<protein>
    <recommendedName>
        <fullName evidence="4">Heme-binding protein</fullName>
    </recommendedName>
</protein>
<dbReference type="Pfam" id="PF03928">
    <property type="entry name" value="HbpS-like"/>
    <property type="match status" value="1"/>
</dbReference>
<dbReference type="Proteomes" id="UP000635387">
    <property type="component" value="Unassembled WGS sequence"/>
</dbReference>
<dbReference type="InterPro" id="IPR052517">
    <property type="entry name" value="GlcG_carb_metab_protein"/>
</dbReference>
<sequence>MAPLNPCAATNLATEAASSRKNPACMAAFSRVAGTICDFIPVLPSSPMIVSAEEGPPASIVRLMPVPIARRPIGVHSPDSPAPAKRESRRRTNNPLHGKGNPMNAKLPRTRLVLGMTAGLATVALATGLGAAQAQDRKPQPPAPQAVVQTSVLGVDAATRAAQAALDAAEKEGQRVTVAVLDRSGDVRVLLKGDGAGPQTEESAKRKAFTAVSFGQPTSALNKNAQGTGPTVRDIPGTLFLAGGVPVAVNGGPIAGIGVGGAPSGDLDEKFAAAGLRAIGELR</sequence>
<keyword evidence="3" id="KW-1185">Reference proteome</keyword>
<gene>
    <name evidence="2" type="ORF">GCM10017790_84800</name>
</gene>
<comment type="caution">
    <text evidence="2">The sequence shown here is derived from an EMBL/GenBank/DDBJ whole genome shotgun (WGS) entry which is preliminary data.</text>
</comment>
<dbReference type="Gene3D" id="3.30.450.150">
    <property type="entry name" value="Haem-degrading domain"/>
    <property type="match status" value="1"/>
</dbReference>
<dbReference type="EMBL" id="BNAY01000020">
    <property type="protein sequence ID" value="GHH38705.1"/>
    <property type="molecule type" value="Genomic_DNA"/>
</dbReference>
<dbReference type="InterPro" id="IPR005624">
    <property type="entry name" value="PduO/GlcC-like"/>
</dbReference>
<proteinExistence type="predicted"/>